<protein>
    <recommendedName>
        <fullName evidence="4">F-box domain-containing protein</fullName>
    </recommendedName>
</protein>
<keyword evidence="3" id="KW-1185">Reference proteome</keyword>
<proteinExistence type="predicted"/>
<dbReference type="InterPro" id="IPR032675">
    <property type="entry name" value="LRR_dom_sf"/>
</dbReference>
<dbReference type="Proteomes" id="UP000194127">
    <property type="component" value="Unassembled WGS sequence"/>
</dbReference>
<feature type="compositionally biased region" description="Low complexity" evidence="1">
    <location>
        <begin position="101"/>
        <end position="111"/>
    </location>
</feature>
<gene>
    <name evidence="2" type="ORF">POSPLADRAFT_1071440</name>
</gene>
<dbReference type="SUPFAM" id="SSF52047">
    <property type="entry name" value="RNI-like"/>
    <property type="match status" value="1"/>
</dbReference>
<sequence length="505" mass="56895">MNRYPGPVLPLELYEYTVSLLSCEDDDATTLYACCLLCRTLLPASRRALYRSIWICSRRRLTLLARVLRDPRTSGHLSWLRELHLYVHDSSEPASEHEGIGATSDSDSSGSDSEDDGAAAAGGEMWPTIPGLDATTFPDNVDAPVWSPLNRTFAHLLPSLLKAAIHNVSFLELRKELTSPSVFTTPFVSVTTVLLSQHTVKRFFHLQDVLSGLPALTEVHLDGVLCSERNLSWRQNHGDEDSITPTHLSILTMRNCDAHVADALLTWIVDSSRCQSLRHLSVCRTLWRTHRPQAATLHRFLENALNLDVLHINLDDYANQRLVLAAPALRVLQLDYTRAFTANIDKLVALLDSTACASLRALRIAVDFSTPRAFNHWAAVAAALERPHFRRLAHLQITHVLPAGADAAAAQRLEQDMRRHLRRVPAHVALGVAADPCPRRTRSELDVWHRERVQLLDPDGREADVRARRFRDEENWPYVLACWRNSRGRQPTRPSRLSQVWTPDD</sequence>
<accession>A0A1X6MPL5</accession>
<evidence type="ECO:0000256" key="1">
    <source>
        <dbReference type="SAM" id="MobiDB-lite"/>
    </source>
</evidence>
<evidence type="ECO:0000313" key="2">
    <source>
        <dbReference type="EMBL" id="OSX58354.1"/>
    </source>
</evidence>
<dbReference type="EMBL" id="KZ110605">
    <property type="protein sequence ID" value="OSX58354.1"/>
    <property type="molecule type" value="Genomic_DNA"/>
</dbReference>
<feature type="region of interest" description="Disordered" evidence="1">
    <location>
        <begin position="91"/>
        <end position="120"/>
    </location>
</feature>
<dbReference type="RefSeq" id="XP_024335148.1">
    <property type="nucleotide sequence ID" value="XM_024482446.1"/>
</dbReference>
<dbReference type="GeneID" id="36327395"/>
<evidence type="ECO:0000313" key="3">
    <source>
        <dbReference type="Proteomes" id="UP000194127"/>
    </source>
</evidence>
<name>A0A1X6MPL5_9APHY</name>
<reference evidence="2 3" key="1">
    <citation type="submission" date="2017-04" db="EMBL/GenBank/DDBJ databases">
        <title>Genome Sequence of the Model Brown-Rot Fungus Postia placenta SB12.</title>
        <authorList>
            <consortium name="DOE Joint Genome Institute"/>
            <person name="Gaskell J."/>
            <person name="Kersten P."/>
            <person name="Larrondo L.F."/>
            <person name="Canessa P."/>
            <person name="Martinez D."/>
            <person name="Hibbett D."/>
            <person name="Schmoll M."/>
            <person name="Kubicek C.P."/>
            <person name="Martinez A.T."/>
            <person name="Yadav J."/>
            <person name="Master E."/>
            <person name="Magnuson J.K."/>
            <person name="James T."/>
            <person name="Yaver D."/>
            <person name="Berka R."/>
            <person name="Labutti K."/>
            <person name="Lipzen A."/>
            <person name="Aerts A."/>
            <person name="Barry K."/>
            <person name="Henrissat B."/>
            <person name="Blanchette R."/>
            <person name="Grigoriev I."/>
            <person name="Cullen D."/>
        </authorList>
    </citation>
    <scope>NUCLEOTIDE SEQUENCE [LARGE SCALE GENOMIC DNA]</scope>
    <source>
        <strain evidence="2 3">MAD-698-R-SB12</strain>
    </source>
</reference>
<organism evidence="2 3">
    <name type="scientific">Postia placenta MAD-698-R-SB12</name>
    <dbReference type="NCBI Taxonomy" id="670580"/>
    <lineage>
        <taxon>Eukaryota</taxon>
        <taxon>Fungi</taxon>
        <taxon>Dikarya</taxon>
        <taxon>Basidiomycota</taxon>
        <taxon>Agaricomycotina</taxon>
        <taxon>Agaricomycetes</taxon>
        <taxon>Polyporales</taxon>
        <taxon>Adustoporiaceae</taxon>
        <taxon>Rhodonia</taxon>
    </lineage>
</organism>
<dbReference type="AlphaFoldDB" id="A0A1X6MPL5"/>
<dbReference type="Gene3D" id="3.80.10.10">
    <property type="entry name" value="Ribonuclease Inhibitor"/>
    <property type="match status" value="1"/>
</dbReference>
<evidence type="ECO:0008006" key="4">
    <source>
        <dbReference type="Google" id="ProtNLM"/>
    </source>
</evidence>